<accession>A0A8C7DC09</accession>
<keyword evidence="4" id="KW-0677">Repeat</keyword>
<comment type="subcellular location">
    <subcellularLocation>
        <location evidence="1">Nucleus</location>
    </subcellularLocation>
</comment>
<dbReference type="InterPro" id="IPR032365">
    <property type="entry name" value="PUFD"/>
</dbReference>
<dbReference type="GO" id="GO:0000122">
    <property type="term" value="P:negative regulation of transcription by RNA polymerase II"/>
    <property type="evidence" value="ECO:0007669"/>
    <property type="project" value="TreeGrafter"/>
</dbReference>
<dbReference type="InterPro" id="IPR002110">
    <property type="entry name" value="Ankyrin_rpt"/>
</dbReference>
<dbReference type="InterPro" id="IPR047144">
    <property type="entry name" value="BCOR-like"/>
</dbReference>
<dbReference type="PROSITE" id="PS50297">
    <property type="entry name" value="ANK_REP_REGION"/>
    <property type="match status" value="2"/>
</dbReference>
<keyword evidence="3" id="KW-0597">Phosphoprotein</keyword>
<keyword evidence="5" id="KW-0832">Ubl conjugation</keyword>
<dbReference type="Pfam" id="PF16553">
    <property type="entry name" value="PUFD"/>
    <property type="match status" value="1"/>
</dbReference>
<dbReference type="Proteomes" id="UP000694557">
    <property type="component" value="Unassembled WGS sequence"/>
</dbReference>
<organism evidence="11 12">
    <name type="scientific">Oncorhynchus kisutch</name>
    <name type="common">Coho salmon</name>
    <name type="synonym">Salmo kisutch</name>
    <dbReference type="NCBI Taxonomy" id="8019"/>
    <lineage>
        <taxon>Eukaryota</taxon>
        <taxon>Metazoa</taxon>
        <taxon>Chordata</taxon>
        <taxon>Craniata</taxon>
        <taxon>Vertebrata</taxon>
        <taxon>Euteleostomi</taxon>
        <taxon>Actinopterygii</taxon>
        <taxon>Neopterygii</taxon>
        <taxon>Teleostei</taxon>
        <taxon>Protacanthopterygii</taxon>
        <taxon>Salmoniformes</taxon>
        <taxon>Salmonidae</taxon>
        <taxon>Salmoninae</taxon>
        <taxon>Oncorhynchus</taxon>
    </lineage>
</organism>
<dbReference type="SUPFAM" id="SSF48403">
    <property type="entry name" value="Ankyrin repeat"/>
    <property type="match status" value="1"/>
</dbReference>
<dbReference type="PANTHER" id="PTHR24117">
    <property type="entry name" value="AGAP007537-PB"/>
    <property type="match status" value="1"/>
</dbReference>
<feature type="compositionally biased region" description="Basic and acidic residues" evidence="9">
    <location>
        <begin position="56"/>
        <end position="65"/>
    </location>
</feature>
<evidence type="ECO:0000259" key="10">
    <source>
        <dbReference type="Pfam" id="PF16553"/>
    </source>
</evidence>
<feature type="domain" description="BCL-6 corepressor PCGF1 binding" evidence="10">
    <location>
        <begin position="290"/>
        <end position="399"/>
    </location>
</feature>
<dbReference type="PRINTS" id="PR01415">
    <property type="entry name" value="ANKYRIN"/>
</dbReference>
<evidence type="ECO:0000256" key="2">
    <source>
        <dbReference type="ARBA" id="ARBA00022499"/>
    </source>
</evidence>
<sequence>MYPRLSATLTCRGTSPEPDPRRPSFTRSGSVRRPEREASPEPSDKPSGKRKFKSKHLSDTDEPKKVGSSAQLKTKRCSLGKRPASVATDDDSPDAKKPAGLQATPKCSSSPPSPPSRPVPPEVRRLIVNKNAGETLLQRAARLGYLDVVLYCLEKDVREVNRRDNAGYTALHEACSRGWSHIVQVLLKHGADVNCSAQDGTRPIHDAVASDNLPELWMLLNHGADPTLATYSGQTAVKLAQSPSMKTFLKEYFTDLEGRSDQDPSLPWDFYSSSRVEEEDEGRKERDSDRDCLMFEFSSEPLLPCYHVQVSLTQGFCNWFLLTDILKRLKMSSRIFRARYPHLEVVSLARTEMCRQVSVSQVSTASAQPQEEGEGPVELVRCVPELQGLLGSSIHILQEDEGEEEGDRMDTATPCSR</sequence>
<feature type="compositionally biased region" description="Pro residues" evidence="9">
    <location>
        <begin position="111"/>
        <end position="121"/>
    </location>
</feature>
<dbReference type="FunFam" id="1.25.40.20:FF:000032">
    <property type="entry name" value="BCL-6 corepressor isoform X1"/>
    <property type="match status" value="1"/>
</dbReference>
<dbReference type="Gene3D" id="1.25.40.20">
    <property type="entry name" value="Ankyrin repeat-containing domain"/>
    <property type="match status" value="1"/>
</dbReference>
<evidence type="ECO:0000256" key="9">
    <source>
        <dbReference type="SAM" id="MobiDB-lite"/>
    </source>
</evidence>
<keyword evidence="2" id="KW-1017">Isopeptide bond</keyword>
<evidence type="ECO:0000256" key="1">
    <source>
        <dbReference type="ARBA" id="ARBA00004123"/>
    </source>
</evidence>
<reference evidence="11" key="2">
    <citation type="submission" date="2025-09" db="UniProtKB">
        <authorList>
            <consortium name="Ensembl"/>
        </authorList>
    </citation>
    <scope>IDENTIFICATION</scope>
</reference>
<gene>
    <name evidence="11" type="primary">LOC109905118</name>
</gene>
<dbReference type="GO" id="GO:0005634">
    <property type="term" value="C:nucleus"/>
    <property type="evidence" value="ECO:0007669"/>
    <property type="project" value="UniProtKB-SubCell"/>
</dbReference>
<name>A0A8C7DC09_ONCKI</name>
<feature type="repeat" description="ANK" evidence="8">
    <location>
        <begin position="166"/>
        <end position="198"/>
    </location>
</feature>
<proteinExistence type="inferred from homology"/>
<dbReference type="InterPro" id="IPR038227">
    <property type="entry name" value="PUFD_som_sf"/>
</dbReference>
<reference evidence="11" key="1">
    <citation type="submission" date="2025-08" db="UniProtKB">
        <authorList>
            <consortium name="Ensembl"/>
        </authorList>
    </citation>
    <scope>IDENTIFICATION</scope>
</reference>
<evidence type="ECO:0000256" key="7">
    <source>
        <dbReference type="ARBA" id="ARBA00034703"/>
    </source>
</evidence>
<keyword evidence="8" id="KW-0040">ANK repeat</keyword>
<feature type="compositionally biased region" description="Basic and acidic residues" evidence="9">
    <location>
        <begin position="32"/>
        <end position="47"/>
    </location>
</feature>
<dbReference type="GeneTree" id="ENSGT00940000153737"/>
<dbReference type="GO" id="GO:0003714">
    <property type="term" value="F:transcription corepressor activity"/>
    <property type="evidence" value="ECO:0007669"/>
    <property type="project" value="TreeGrafter"/>
</dbReference>
<dbReference type="Pfam" id="PF12796">
    <property type="entry name" value="Ank_2"/>
    <property type="match status" value="1"/>
</dbReference>
<dbReference type="PROSITE" id="PS50088">
    <property type="entry name" value="ANK_REPEAT"/>
    <property type="match status" value="2"/>
</dbReference>
<feature type="repeat" description="ANK" evidence="8">
    <location>
        <begin position="199"/>
        <end position="231"/>
    </location>
</feature>
<comment type="similarity">
    <text evidence="7">Belongs to the BCOR family.</text>
</comment>
<dbReference type="PANTHER" id="PTHR24117:SF6">
    <property type="entry name" value="BCL-6 COREPRESSOR-LIKE PROTEIN 1"/>
    <property type="match status" value="1"/>
</dbReference>
<dbReference type="InterPro" id="IPR036770">
    <property type="entry name" value="Ankyrin_rpt-contain_sf"/>
</dbReference>
<evidence type="ECO:0000256" key="4">
    <source>
        <dbReference type="ARBA" id="ARBA00022737"/>
    </source>
</evidence>
<dbReference type="SMART" id="SM00248">
    <property type="entry name" value="ANK"/>
    <property type="match status" value="3"/>
</dbReference>
<evidence type="ECO:0000256" key="8">
    <source>
        <dbReference type="PROSITE-ProRule" id="PRU00023"/>
    </source>
</evidence>
<feature type="region of interest" description="Disordered" evidence="9">
    <location>
        <begin position="1"/>
        <end position="121"/>
    </location>
</feature>
<evidence type="ECO:0000313" key="12">
    <source>
        <dbReference type="Proteomes" id="UP000694557"/>
    </source>
</evidence>
<dbReference type="Gene3D" id="3.10.260.40">
    <property type="entry name" value="BCL-6 corepressor, PCGF1 binding domain"/>
    <property type="match status" value="1"/>
</dbReference>
<evidence type="ECO:0000256" key="6">
    <source>
        <dbReference type="ARBA" id="ARBA00023242"/>
    </source>
</evidence>
<evidence type="ECO:0000256" key="5">
    <source>
        <dbReference type="ARBA" id="ARBA00022843"/>
    </source>
</evidence>
<keyword evidence="12" id="KW-1185">Reference proteome</keyword>
<dbReference type="AlphaFoldDB" id="A0A8C7DC09"/>
<dbReference type="Ensembl" id="ENSOKIT00005019244.1">
    <property type="protein sequence ID" value="ENSOKIP00005018032.1"/>
    <property type="gene ID" value="ENSOKIG00005008017.1"/>
</dbReference>
<keyword evidence="6" id="KW-0539">Nucleus</keyword>
<evidence type="ECO:0000256" key="3">
    <source>
        <dbReference type="ARBA" id="ARBA00022553"/>
    </source>
</evidence>
<protein>
    <submittedName>
        <fullName evidence="11">BCL6 corepressor-like 1</fullName>
    </submittedName>
</protein>
<evidence type="ECO:0000313" key="11">
    <source>
        <dbReference type="Ensembl" id="ENSOKIP00005018032.1"/>
    </source>
</evidence>